<protein>
    <submittedName>
        <fullName evidence="1">Uncharacterized protein</fullName>
    </submittedName>
</protein>
<reference evidence="1 2" key="1">
    <citation type="journal article" date="2021" name="BMC Genomics">
        <title>Datura genome reveals duplications of psychoactive alkaloid biosynthetic genes and high mutation rate following tissue culture.</title>
        <authorList>
            <person name="Rajewski A."/>
            <person name="Carter-House D."/>
            <person name="Stajich J."/>
            <person name="Litt A."/>
        </authorList>
    </citation>
    <scope>NUCLEOTIDE SEQUENCE [LARGE SCALE GENOMIC DNA]</scope>
    <source>
        <strain evidence="1">AR-01</strain>
    </source>
</reference>
<sequence>MVSPVVEETAAMPFPAERKKRGIVGWWLFVRPEARKEEREEGGRFWLGEEEPVVARPFVVFPFSESEKRRGAAVRREKRKKGEKCGSCCCGGFTGEEREEREVGWVYCREIMEVVARRKKKERMRHGASQ</sequence>
<gene>
    <name evidence="1" type="ORF">HAX54_012750</name>
</gene>
<keyword evidence="2" id="KW-1185">Reference proteome</keyword>
<dbReference type="EMBL" id="JACEIK010017494">
    <property type="protein sequence ID" value="MCE5165875.1"/>
    <property type="molecule type" value="Genomic_DNA"/>
</dbReference>
<organism evidence="1 2">
    <name type="scientific">Datura stramonium</name>
    <name type="common">Jimsonweed</name>
    <name type="synonym">Common thornapple</name>
    <dbReference type="NCBI Taxonomy" id="4076"/>
    <lineage>
        <taxon>Eukaryota</taxon>
        <taxon>Viridiplantae</taxon>
        <taxon>Streptophyta</taxon>
        <taxon>Embryophyta</taxon>
        <taxon>Tracheophyta</taxon>
        <taxon>Spermatophyta</taxon>
        <taxon>Magnoliopsida</taxon>
        <taxon>eudicotyledons</taxon>
        <taxon>Gunneridae</taxon>
        <taxon>Pentapetalae</taxon>
        <taxon>asterids</taxon>
        <taxon>lamiids</taxon>
        <taxon>Solanales</taxon>
        <taxon>Solanaceae</taxon>
        <taxon>Solanoideae</taxon>
        <taxon>Datureae</taxon>
        <taxon>Datura</taxon>
    </lineage>
</organism>
<comment type="caution">
    <text evidence="1">The sequence shown here is derived from an EMBL/GenBank/DDBJ whole genome shotgun (WGS) entry which is preliminary data.</text>
</comment>
<dbReference type="Proteomes" id="UP000823775">
    <property type="component" value="Unassembled WGS sequence"/>
</dbReference>
<feature type="non-terminal residue" evidence="1">
    <location>
        <position position="130"/>
    </location>
</feature>
<name>A0ABS8Y1F2_DATST</name>
<accession>A0ABS8Y1F2</accession>
<evidence type="ECO:0000313" key="2">
    <source>
        <dbReference type="Proteomes" id="UP000823775"/>
    </source>
</evidence>
<evidence type="ECO:0000313" key="1">
    <source>
        <dbReference type="EMBL" id="MCE5165875.1"/>
    </source>
</evidence>
<proteinExistence type="predicted"/>